<name>A0A4P9ZCD8_9ASCO</name>
<proteinExistence type="inferred from homology"/>
<keyword evidence="7" id="KW-0653">Protein transport</keyword>
<dbReference type="GO" id="GO:0005789">
    <property type="term" value="C:endoplasmic reticulum membrane"/>
    <property type="evidence" value="ECO:0007669"/>
    <property type="project" value="UniProtKB-SubCell"/>
</dbReference>
<dbReference type="Pfam" id="PF00810">
    <property type="entry name" value="ER_lumen_recept"/>
    <property type="match status" value="1"/>
</dbReference>
<reference evidence="13" key="1">
    <citation type="journal article" date="2018" name="Nat. Microbiol.">
        <title>Leveraging single-cell genomics to expand the fungal tree of life.</title>
        <authorList>
            <person name="Ahrendt S.R."/>
            <person name="Quandt C.A."/>
            <person name="Ciobanu D."/>
            <person name="Clum A."/>
            <person name="Salamov A."/>
            <person name="Andreopoulos B."/>
            <person name="Cheng J.F."/>
            <person name="Woyke T."/>
            <person name="Pelin A."/>
            <person name="Henrissat B."/>
            <person name="Reynolds N.K."/>
            <person name="Benny G.L."/>
            <person name="Smith M.E."/>
            <person name="James T.Y."/>
            <person name="Grigoriev I.V."/>
        </authorList>
    </citation>
    <scope>NUCLEOTIDE SEQUENCE [LARGE SCALE GENOMIC DNA]</scope>
    <source>
        <strain evidence="13">Baker2002</strain>
    </source>
</reference>
<gene>
    <name evidence="12" type="ORF">METBISCDRAFT_27290</name>
</gene>
<dbReference type="PRINTS" id="PR00660">
    <property type="entry name" value="ERLUMENR"/>
</dbReference>
<evidence type="ECO:0000256" key="9">
    <source>
        <dbReference type="ARBA" id="ARBA00023136"/>
    </source>
</evidence>
<evidence type="ECO:0000313" key="13">
    <source>
        <dbReference type="Proteomes" id="UP000268321"/>
    </source>
</evidence>
<evidence type="ECO:0000256" key="4">
    <source>
        <dbReference type="ARBA" id="ARBA00022692"/>
    </source>
</evidence>
<keyword evidence="6" id="KW-0931">ER-Golgi transport</keyword>
<dbReference type="PROSITE" id="PS00951">
    <property type="entry name" value="ER_LUMEN_RECEPTOR_1"/>
    <property type="match status" value="1"/>
</dbReference>
<dbReference type="GO" id="GO:0006621">
    <property type="term" value="P:protein retention in ER lumen"/>
    <property type="evidence" value="ECO:0007669"/>
    <property type="project" value="InterPro"/>
</dbReference>
<accession>A0A4P9ZCD8</accession>
<sequence length="212" mass="24952">MNIFRLLGDISHMVSCGILLYSIENNRSIQGISLKTHYLYLLVFLIRYVDLLYRFFSVYNTVMKLFFIGTSVYTVYLMVKKYPPSIREDIDTFPVKLLILPAALCSLIFTHAYTFREVTWSFSVWLEAVAIIPQMYVLRRTGSAENITVHYIFALGIYRTLYILNWLYRYFVEGKYDYVAILAGLTQTVVYSDFFYVYYTKVMQGKSFELPV</sequence>
<comment type="subcellular location">
    <subcellularLocation>
        <location evidence="1">Endoplasmic reticulum membrane</location>
        <topology evidence="1">Multi-pass membrane protein</topology>
    </subcellularLocation>
</comment>
<protein>
    <submittedName>
        <fullName evidence="12">ER lumen protein retaining receptor</fullName>
    </submittedName>
</protein>
<keyword evidence="3" id="KW-0813">Transport</keyword>
<dbReference type="GO" id="GO:0015031">
    <property type="term" value="P:protein transport"/>
    <property type="evidence" value="ECO:0007669"/>
    <property type="project" value="UniProtKB-KW"/>
</dbReference>
<keyword evidence="10 12" id="KW-0675">Receptor</keyword>
<keyword evidence="8 11" id="KW-1133">Transmembrane helix</keyword>
<evidence type="ECO:0000256" key="3">
    <source>
        <dbReference type="ARBA" id="ARBA00022448"/>
    </source>
</evidence>
<evidence type="ECO:0000256" key="10">
    <source>
        <dbReference type="ARBA" id="ARBA00023170"/>
    </source>
</evidence>
<dbReference type="GO" id="GO:0016192">
    <property type="term" value="P:vesicle-mediated transport"/>
    <property type="evidence" value="ECO:0007669"/>
    <property type="project" value="UniProtKB-KW"/>
</dbReference>
<evidence type="ECO:0000256" key="2">
    <source>
        <dbReference type="ARBA" id="ARBA00010120"/>
    </source>
</evidence>
<evidence type="ECO:0000256" key="8">
    <source>
        <dbReference type="ARBA" id="ARBA00022989"/>
    </source>
</evidence>
<dbReference type="GO" id="GO:0046923">
    <property type="term" value="F:ER retention sequence binding"/>
    <property type="evidence" value="ECO:0007669"/>
    <property type="project" value="InterPro"/>
</dbReference>
<evidence type="ECO:0000256" key="11">
    <source>
        <dbReference type="SAM" id="Phobius"/>
    </source>
</evidence>
<keyword evidence="4 11" id="KW-0812">Transmembrane</keyword>
<dbReference type="PANTHER" id="PTHR10585">
    <property type="entry name" value="ER LUMEN PROTEIN RETAINING RECEPTOR"/>
    <property type="match status" value="1"/>
</dbReference>
<keyword evidence="5" id="KW-0256">Endoplasmic reticulum</keyword>
<evidence type="ECO:0000256" key="1">
    <source>
        <dbReference type="ARBA" id="ARBA00004477"/>
    </source>
</evidence>
<evidence type="ECO:0000256" key="7">
    <source>
        <dbReference type="ARBA" id="ARBA00022927"/>
    </source>
</evidence>
<dbReference type="OrthoDB" id="7694678at2759"/>
<comment type="similarity">
    <text evidence="2">Belongs to the ERD2 family.</text>
</comment>
<dbReference type="Proteomes" id="UP000268321">
    <property type="component" value="Unassembled WGS sequence"/>
</dbReference>
<feature type="transmembrane region" description="Helical" evidence="11">
    <location>
        <begin position="120"/>
        <end position="138"/>
    </location>
</feature>
<keyword evidence="13" id="KW-1185">Reference proteome</keyword>
<feature type="transmembrane region" description="Helical" evidence="11">
    <location>
        <begin position="95"/>
        <end position="114"/>
    </location>
</feature>
<keyword evidence="9 11" id="KW-0472">Membrane</keyword>
<feature type="transmembrane region" description="Helical" evidence="11">
    <location>
        <begin position="62"/>
        <end position="79"/>
    </location>
</feature>
<feature type="transmembrane region" description="Helical" evidence="11">
    <location>
        <begin position="150"/>
        <end position="172"/>
    </location>
</feature>
<evidence type="ECO:0000256" key="5">
    <source>
        <dbReference type="ARBA" id="ARBA00022824"/>
    </source>
</evidence>
<feature type="transmembrane region" description="Helical" evidence="11">
    <location>
        <begin position="178"/>
        <end position="199"/>
    </location>
</feature>
<evidence type="ECO:0000256" key="6">
    <source>
        <dbReference type="ARBA" id="ARBA00022892"/>
    </source>
</evidence>
<evidence type="ECO:0000313" key="12">
    <source>
        <dbReference type="EMBL" id="RKP30544.1"/>
    </source>
</evidence>
<organism evidence="12 13">
    <name type="scientific">Metschnikowia bicuspidata</name>
    <dbReference type="NCBI Taxonomy" id="27322"/>
    <lineage>
        <taxon>Eukaryota</taxon>
        <taxon>Fungi</taxon>
        <taxon>Dikarya</taxon>
        <taxon>Ascomycota</taxon>
        <taxon>Saccharomycotina</taxon>
        <taxon>Pichiomycetes</taxon>
        <taxon>Metschnikowiaceae</taxon>
        <taxon>Metschnikowia</taxon>
    </lineage>
</organism>
<dbReference type="AlphaFoldDB" id="A0A4P9ZCD8"/>
<dbReference type="EMBL" id="ML004456">
    <property type="protein sequence ID" value="RKP30544.1"/>
    <property type="molecule type" value="Genomic_DNA"/>
</dbReference>
<dbReference type="InterPro" id="IPR000133">
    <property type="entry name" value="ER_ret_rcpt"/>
</dbReference>